<keyword evidence="3" id="KW-1185">Reference proteome</keyword>
<sequence length="283" mass="33671">MMINMTDKLLQLLKDRDFDQLFSLLKNDRIFNNLTSDPVFKSVFGTYFIDELLTSFPGDLKYPTFLFHAHKSPDYKYVLQAEEFDKILQHLIIKTGEYKYAKELPDFELSKKIISDYNETITREAELGARNAEKRKDLDLVELYSQDKDLIKKSIFNSEQEKQFYLASLEVFPEYLVLPNVSLTTLFNSRFVLDKYPNYFNYYLKANVDFVIVEKQNFVPLYFFELDSATFHGQEMDTMRDEIKNILITDFGGNLNRITRRLNSQGFNEFRDYLKIFREDNCR</sequence>
<dbReference type="Proteomes" id="UP000030111">
    <property type="component" value="Unassembled WGS sequence"/>
</dbReference>
<dbReference type="InterPro" id="IPR024402">
    <property type="entry name" value="DUF2726"/>
</dbReference>
<dbReference type="AlphaFoldDB" id="A0A0A2MI52"/>
<evidence type="ECO:0000313" key="2">
    <source>
        <dbReference type="EMBL" id="KGO91246.1"/>
    </source>
</evidence>
<reference evidence="2 3" key="1">
    <citation type="submission" date="2013-09" db="EMBL/GenBank/DDBJ databases">
        <authorList>
            <person name="Zeng Z."/>
            <person name="Chen C."/>
        </authorList>
    </citation>
    <scope>NUCLEOTIDE SEQUENCE [LARGE SCALE GENOMIC DNA]</scope>
    <source>
        <strain evidence="2 3">WB 4.1-42</strain>
    </source>
</reference>
<dbReference type="OrthoDB" id="933869at2"/>
<protein>
    <recommendedName>
        <fullName evidence="1">DUF2726 domain-containing protein</fullName>
    </recommendedName>
</protein>
<comment type="caution">
    <text evidence="2">The sequence shown here is derived from an EMBL/GenBank/DDBJ whole genome shotgun (WGS) entry which is preliminary data.</text>
</comment>
<organism evidence="2 3">
    <name type="scientific">Flavobacterium subsaxonicum WB 4.1-42 = DSM 21790</name>
    <dbReference type="NCBI Taxonomy" id="1121898"/>
    <lineage>
        <taxon>Bacteria</taxon>
        <taxon>Pseudomonadati</taxon>
        <taxon>Bacteroidota</taxon>
        <taxon>Flavobacteriia</taxon>
        <taxon>Flavobacteriales</taxon>
        <taxon>Flavobacteriaceae</taxon>
        <taxon>Flavobacterium</taxon>
    </lineage>
</organism>
<name>A0A0A2MI52_9FLAO</name>
<accession>A0A0A2MI52</accession>
<evidence type="ECO:0000313" key="3">
    <source>
        <dbReference type="Proteomes" id="UP000030111"/>
    </source>
</evidence>
<dbReference type="STRING" id="1121898.GCA_000422725_03064"/>
<dbReference type="EMBL" id="JRLY01000022">
    <property type="protein sequence ID" value="KGO91246.1"/>
    <property type="molecule type" value="Genomic_DNA"/>
</dbReference>
<proteinExistence type="predicted"/>
<dbReference type="Pfam" id="PF10881">
    <property type="entry name" value="DUF2726"/>
    <property type="match status" value="1"/>
</dbReference>
<dbReference type="eggNOG" id="ENOG5033ATQ">
    <property type="taxonomic scope" value="Bacteria"/>
</dbReference>
<gene>
    <name evidence="2" type="ORF">Q766_19000</name>
</gene>
<evidence type="ECO:0000259" key="1">
    <source>
        <dbReference type="Pfam" id="PF10881"/>
    </source>
</evidence>
<feature type="domain" description="DUF2726" evidence="1">
    <location>
        <begin position="154"/>
        <end position="258"/>
    </location>
</feature>